<dbReference type="SUPFAM" id="SSF57756">
    <property type="entry name" value="Retrovirus zinc finger-like domains"/>
    <property type="match status" value="2"/>
</dbReference>
<dbReference type="InterPro" id="IPR042246">
    <property type="entry name" value="ZCCHC9"/>
</dbReference>
<evidence type="ECO:0000259" key="8">
    <source>
        <dbReference type="PROSITE" id="PS50158"/>
    </source>
</evidence>
<evidence type="ECO:0000313" key="9">
    <source>
        <dbReference type="EMBL" id="RXK40678.1"/>
    </source>
</evidence>
<sequence length="347" mass="38050">MTRYTSIGLARKTFVPSTAEETSLPPLSTRPQQSASDHDTSTGRKRKSRVDDGNEVAQTTSELAPKAGGWGRDPEIARKAKFAQERNVARREQRTTDRLAQTTCFACRGNGHTARECPVILQGTAAMLEGIPLSSTSSLDKVDDSNDFTKGRKTGKEAQGKKGKKGGEITSGRCYRCNSTKHSLSACREEADPDNPTPYATCYVCLQQGHLSSQCPDNPKGVYIKGGACKVCKSVKHRAKDCPEEKARREAQSENITSVVEVKGKREVGADEDDFIVEASVMSRLGEKAKRRKMEKKLPAKNGERIPKPPGISEESDSRTVPVEMVQTEVMGARQETMRKKPKVVSF</sequence>
<accession>A0A4Q1BRS8</accession>
<keyword evidence="10" id="KW-1185">Reference proteome</keyword>
<protein>
    <recommendedName>
        <fullName evidence="8">CCHC-type domain-containing protein</fullName>
    </recommendedName>
</protein>
<dbReference type="Proteomes" id="UP000289152">
    <property type="component" value="Unassembled WGS sequence"/>
</dbReference>
<dbReference type="GO" id="GO:0008270">
    <property type="term" value="F:zinc ion binding"/>
    <property type="evidence" value="ECO:0007669"/>
    <property type="project" value="UniProtKB-KW"/>
</dbReference>
<feature type="region of interest" description="Disordered" evidence="7">
    <location>
        <begin position="135"/>
        <end position="167"/>
    </location>
</feature>
<dbReference type="VEuPathDB" id="FungiDB:TREMEDRAFT_61758"/>
<feature type="region of interest" description="Disordered" evidence="7">
    <location>
        <begin position="1"/>
        <end position="75"/>
    </location>
</feature>
<evidence type="ECO:0000256" key="6">
    <source>
        <dbReference type="PROSITE-ProRule" id="PRU00047"/>
    </source>
</evidence>
<feature type="compositionally biased region" description="Basic and acidic residues" evidence="7">
    <location>
        <begin position="140"/>
        <end position="160"/>
    </location>
</feature>
<evidence type="ECO:0000256" key="1">
    <source>
        <dbReference type="ARBA" id="ARBA00022664"/>
    </source>
</evidence>
<organism evidence="9 10">
    <name type="scientific">Tremella mesenterica</name>
    <name type="common">Jelly fungus</name>
    <dbReference type="NCBI Taxonomy" id="5217"/>
    <lineage>
        <taxon>Eukaryota</taxon>
        <taxon>Fungi</taxon>
        <taxon>Dikarya</taxon>
        <taxon>Basidiomycota</taxon>
        <taxon>Agaricomycotina</taxon>
        <taxon>Tremellomycetes</taxon>
        <taxon>Tremellales</taxon>
        <taxon>Tremellaceae</taxon>
        <taxon>Tremella</taxon>
    </lineage>
</organism>
<dbReference type="FunFam" id="4.10.60.10:FF:000091">
    <property type="entry name" value="Zinc finger CCHC-type-containing 9"/>
    <property type="match status" value="1"/>
</dbReference>
<dbReference type="Pfam" id="PF00098">
    <property type="entry name" value="zf-CCHC"/>
    <property type="match status" value="1"/>
</dbReference>
<reference evidence="9 10" key="1">
    <citation type="submission" date="2016-06" db="EMBL/GenBank/DDBJ databases">
        <title>Evolution of pathogenesis and genome organization in the Tremellales.</title>
        <authorList>
            <person name="Cuomo C."/>
            <person name="Litvintseva A."/>
            <person name="Heitman J."/>
            <person name="Chen Y."/>
            <person name="Sun S."/>
            <person name="Springer D."/>
            <person name="Dromer F."/>
            <person name="Young S."/>
            <person name="Zeng Q."/>
            <person name="Chapman S."/>
            <person name="Gujja S."/>
            <person name="Saif S."/>
            <person name="Birren B."/>
        </authorList>
    </citation>
    <scope>NUCLEOTIDE SEQUENCE [LARGE SCALE GENOMIC DNA]</scope>
    <source>
        <strain evidence="9 10">ATCC 28783</strain>
    </source>
</reference>
<dbReference type="GO" id="GO:0006397">
    <property type="term" value="P:mRNA processing"/>
    <property type="evidence" value="ECO:0007669"/>
    <property type="project" value="UniProtKB-KW"/>
</dbReference>
<keyword evidence="1" id="KW-0507">mRNA processing</keyword>
<dbReference type="InParanoid" id="A0A4Q1BRS8"/>
<dbReference type="Gene3D" id="4.10.60.10">
    <property type="entry name" value="Zinc finger, CCHC-type"/>
    <property type="match status" value="2"/>
</dbReference>
<dbReference type="GO" id="GO:0005730">
    <property type="term" value="C:nucleolus"/>
    <property type="evidence" value="ECO:0007669"/>
    <property type="project" value="TreeGrafter"/>
</dbReference>
<keyword evidence="3" id="KW-0677">Repeat</keyword>
<feature type="compositionally biased region" description="Polar residues" evidence="7">
    <location>
        <begin position="15"/>
        <end position="35"/>
    </location>
</feature>
<evidence type="ECO:0000313" key="10">
    <source>
        <dbReference type="Proteomes" id="UP000289152"/>
    </source>
</evidence>
<dbReference type="OMA" id="TEVMGAR"/>
<feature type="domain" description="CCHC-type" evidence="8">
    <location>
        <begin position="202"/>
        <end position="217"/>
    </location>
</feature>
<evidence type="ECO:0000256" key="2">
    <source>
        <dbReference type="ARBA" id="ARBA00022723"/>
    </source>
</evidence>
<feature type="domain" description="CCHC-type" evidence="8">
    <location>
        <begin position="104"/>
        <end position="118"/>
    </location>
</feature>
<evidence type="ECO:0000256" key="5">
    <source>
        <dbReference type="ARBA" id="ARBA00022833"/>
    </source>
</evidence>
<dbReference type="PANTHER" id="PTHR46242:SF1">
    <property type="entry name" value="ZINC FINGER CCHC DOMAIN-CONTAINING PROTEIN 9"/>
    <property type="match status" value="1"/>
</dbReference>
<feature type="region of interest" description="Disordered" evidence="7">
    <location>
        <begin position="288"/>
        <end position="323"/>
    </location>
</feature>
<comment type="caution">
    <text evidence="9">The sequence shown here is derived from an EMBL/GenBank/DDBJ whole genome shotgun (WGS) entry which is preliminary data.</text>
</comment>
<dbReference type="InterPro" id="IPR001878">
    <property type="entry name" value="Znf_CCHC"/>
</dbReference>
<dbReference type="PANTHER" id="PTHR46242">
    <property type="entry name" value="ZINC FINGER CCHC DOMAIN-CONTAINING PROTEIN 9 ZCCHC9"/>
    <property type="match status" value="1"/>
</dbReference>
<dbReference type="EMBL" id="SDIL01000016">
    <property type="protein sequence ID" value="RXK40678.1"/>
    <property type="molecule type" value="Genomic_DNA"/>
</dbReference>
<gene>
    <name evidence="9" type="ORF">M231_02136</name>
</gene>
<dbReference type="GO" id="GO:0003676">
    <property type="term" value="F:nucleic acid binding"/>
    <property type="evidence" value="ECO:0007669"/>
    <property type="project" value="InterPro"/>
</dbReference>
<keyword evidence="4 6" id="KW-0863">Zinc-finger</keyword>
<keyword evidence="5" id="KW-0862">Zinc</keyword>
<dbReference type="STRING" id="5217.A0A4Q1BRS8"/>
<name>A0A4Q1BRS8_TREME</name>
<dbReference type="AlphaFoldDB" id="A0A4Q1BRS8"/>
<evidence type="ECO:0000256" key="7">
    <source>
        <dbReference type="SAM" id="MobiDB-lite"/>
    </source>
</evidence>
<dbReference type="SMART" id="SM00343">
    <property type="entry name" value="ZnF_C2HC"/>
    <property type="match status" value="4"/>
</dbReference>
<dbReference type="FunCoup" id="A0A4Q1BRS8">
    <property type="interactions" value="65"/>
</dbReference>
<proteinExistence type="predicted"/>
<evidence type="ECO:0000256" key="4">
    <source>
        <dbReference type="ARBA" id="ARBA00022771"/>
    </source>
</evidence>
<keyword evidence="2" id="KW-0479">Metal-binding</keyword>
<feature type="compositionally biased region" description="Basic and acidic residues" evidence="7">
    <location>
        <begin position="296"/>
        <end position="307"/>
    </location>
</feature>
<dbReference type="OrthoDB" id="3863715at2759"/>
<evidence type="ECO:0000256" key="3">
    <source>
        <dbReference type="ARBA" id="ARBA00022737"/>
    </source>
</evidence>
<dbReference type="PROSITE" id="PS50158">
    <property type="entry name" value="ZF_CCHC"/>
    <property type="match status" value="2"/>
</dbReference>
<dbReference type="InterPro" id="IPR036875">
    <property type="entry name" value="Znf_CCHC_sf"/>
</dbReference>